<evidence type="ECO:0000256" key="2">
    <source>
        <dbReference type="ARBA" id="ARBA00004747"/>
    </source>
</evidence>
<evidence type="ECO:0000256" key="6">
    <source>
        <dbReference type="ARBA" id="ARBA00022755"/>
    </source>
</evidence>
<dbReference type="Proteomes" id="UP000054560">
    <property type="component" value="Unassembled WGS sequence"/>
</dbReference>
<evidence type="ECO:0000256" key="11">
    <source>
        <dbReference type="PROSITE-ProRule" id="PRU00409"/>
    </source>
</evidence>
<dbReference type="STRING" id="667725.A0A0L0FWL2"/>
<evidence type="ECO:0000256" key="1">
    <source>
        <dbReference type="ARBA" id="ARBA00001244"/>
    </source>
</evidence>
<accession>A0A0L0FWL2</accession>
<dbReference type="EMBL" id="KQ242055">
    <property type="protein sequence ID" value="KNC81225.1"/>
    <property type="molecule type" value="Genomic_DNA"/>
</dbReference>
<dbReference type="SMART" id="SM01001">
    <property type="entry name" value="AIRC"/>
    <property type="match status" value="1"/>
</dbReference>
<dbReference type="SUPFAM" id="SSF52255">
    <property type="entry name" value="N5-CAIR mutase (phosphoribosylaminoimidazole carboxylase, PurE)"/>
    <property type="match status" value="1"/>
</dbReference>
<evidence type="ECO:0000256" key="10">
    <source>
        <dbReference type="ARBA" id="ARBA00031607"/>
    </source>
</evidence>
<dbReference type="GO" id="GO:0006189">
    <property type="term" value="P:'de novo' IMP biosynthetic process"/>
    <property type="evidence" value="ECO:0007669"/>
    <property type="project" value="UniProtKB-UniPathway"/>
</dbReference>
<dbReference type="InterPro" id="IPR005875">
    <property type="entry name" value="PurK"/>
</dbReference>
<evidence type="ECO:0000256" key="5">
    <source>
        <dbReference type="ARBA" id="ARBA00022741"/>
    </source>
</evidence>
<dbReference type="Gene3D" id="3.30.1490.20">
    <property type="entry name" value="ATP-grasp fold, A domain"/>
    <property type="match status" value="1"/>
</dbReference>
<evidence type="ECO:0000259" key="12">
    <source>
        <dbReference type="PROSITE" id="PS50975"/>
    </source>
</evidence>
<dbReference type="InterPro" id="IPR003135">
    <property type="entry name" value="ATP-grasp_carboxylate-amine"/>
</dbReference>
<evidence type="ECO:0000313" key="14">
    <source>
        <dbReference type="Proteomes" id="UP000054560"/>
    </source>
</evidence>
<keyword evidence="9" id="KW-0456">Lyase</keyword>
<name>A0A0L0FWL2_9EUKA</name>
<proteinExistence type="inferred from homology"/>
<evidence type="ECO:0000256" key="9">
    <source>
        <dbReference type="ARBA" id="ARBA00023239"/>
    </source>
</evidence>
<dbReference type="InterPro" id="IPR013815">
    <property type="entry name" value="ATP_grasp_subdomain_1"/>
</dbReference>
<dbReference type="OrthoDB" id="15425at2759"/>
<dbReference type="FunFam" id="3.40.50.1970:FF:000013">
    <property type="entry name" value="Phosphoribosylaminoimidazole carboxylase"/>
    <property type="match status" value="1"/>
</dbReference>
<evidence type="ECO:0000256" key="3">
    <source>
        <dbReference type="ARBA" id="ARBA00006114"/>
    </source>
</evidence>
<dbReference type="Pfam" id="PF00731">
    <property type="entry name" value="AIRC"/>
    <property type="match status" value="1"/>
</dbReference>
<dbReference type="GO" id="GO:0046872">
    <property type="term" value="F:metal ion binding"/>
    <property type="evidence" value="ECO:0007669"/>
    <property type="project" value="InterPro"/>
</dbReference>
<reference evidence="13 14" key="1">
    <citation type="submission" date="2011-02" db="EMBL/GenBank/DDBJ databases">
        <title>The Genome Sequence of Sphaeroforma arctica JP610.</title>
        <authorList>
            <consortium name="The Broad Institute Genome Sequencing Platform"/>
            <person name="Russ C."/>
            <person name="Cuomo C."/>
            <person name="Young S.K."/>
            <person name="Zeng Q."/>
            <person name="Gargeya S."/>
            <person name="Alvarado L."/>
            <person name="Berlin A."/>
            <person name="Chapman S.B."/>
            <person name="Chen Z."/>
            <person name="Freedman E."/>
            <person name="Gellesch M."/>
            <person name="Goldberg J."/>
            <person name="Griggs A."/>
            <person name="Gujja S."/>
            <person name="Heilman E."/>
            <person name="Heiman D."/>
            <person name="Howarth C."/>
            <person name="Mehta T."/>
            <person name="Neiman D."/>
            <person name="Pearson M."/>
            <person name="Roberts A."/>
            <person name="Saif S."/>
            <person name="Shea T."/>
            <person name="Shenoy N."/>
            <person name="Sisk P."/>
            <person name="Stolte C."/>
            <person name="Sykes S."/>
            <person name="White J."/>
            <person name="Yandava C."/>
            <person name="Burger G."/>
            <person name="Gray M.W."/>
            <person name="Holland P.W.H."/>
            <person name="King N."/>
            <person name="Lang F.B.F."/>
            <person name="Roger A.J."/>
            <person name="Ruiz-Trillo I."/>
            <person name="Haas B."/>
            <person name="Nusbaum C."/>
            <person name="Birren B."/>
        </authorList>
    </citation>
    <scope>NUCLEOTIDE SEQUENCE [LARGE SCALE GENOMIC DNA]</scope>
    <source>
        <strain evidence="13 14">JP610</strain>
    </source>
</reference>
<evidence type="ECO:0000313" key="13">
    <source>
        <dbReference type="EMBL" id="KNC81225.1"/>
    </source>
</evidence>
<comment type="catalytic activity">
    <reaction evidence="1">
        <text>5-amino-1-(5-phospho-D-ribosyl)imidazole-4-carboxylate + H(+) = 5-amino-1-(5-phospho-beta-D-ribosyl)imidazole + CO2</text>
        <dbReference type="Rhea" id="RHEA:10792"/>
        <dbReference type="ChEBI" id="CHEBI:15378"/>
        <dbReference type="ChEBI" id="CHEBI:16526"/>
        <dbReference type="ChEBI" id="CHEBI:77657"/>
        <dbReference type="ChEBI" id="CHEBI:137981"/>
        <dbReference type="EC" id="4.1.1.21"/>
    </reaction>
</comment>
<dbReference type="SUPFAM" id="SSF56059">
    <property type="entry name" value="Glutathione synthetase ATP-binding domain-like"/>
    <property type="match status" value="1"/>
</dbReference>
<dbReference type="PANTHER" id="PTHR11609:SF5">
    <property type="entry name" value="PHOSPHORIBOSYLAMINOIMIDAZOLE CARBOXYLASE"/>
    <property type="match status" value="1"/>
</dbReference>
<dbReference type="Pfam" id="PF02222">
    <property type="entry name" value="ATP-grasp"/>
    <property type="match status" value="1"/>
</dbReference>
<comment type="pathway">
    <text evidence="2">Purine metabolism; IMP biosynthesis via de novo pathway; 5-amino-1-(5-phospho-D-ribosyl)imidazole-4-carboxylate from 5-amino-1-(5-phospho-D-ribosyl)imidazole (carboxylase route): step 1/1.</text>
</comment>
<dbReference type="InterPro" id="IPR000031">
    <property type="entry name" value="PurE_dom"/>
</dbReference>
<keyword evidence="14" id="KW-1185">Reference proteome</keyword>
<dbReference type="Pfam" id="PF17769">
    <property type="entry name" value="PurK_C"/>
    <property type="match status" value="1"/>
</dbReference>
<dbReference type="PANTHER" id="PTHR11609">
    <property type="entry name" value="PURINE BIOSYNTHESIS PROTEIN 6/7, PUR6/7"/>
    <property type="match status" value="1"/>
</dbReference>
<dbReference type="GeneID" id="25906941"/>
<dbReference type="eggNOG" id="KOG2835">
    <property type="taxonomic scope" value="Eukaryota"/>
</dbReference>
<dbReference type="InterPro" id="IPR033747">
    <property type="entry name" value="PurE_ClassI"/>
</dbReference>
<dbReference type="AlphaFoldDB" id="A0A0L0FWL2"/>
<sequence length="478" mass="51416">MAEIEQTTNIPIYPSAKTVRIIQDKFVQKEFLISKDIDVVPSRSVQCVEDVVKLGEEFGYPMMLKAKKLAYDGRGNSVVESAADVRIAFDSLGGRDLYVEKWFQYTMELAVMVVRAIDGTIRTYPVVETIQKDNICHTVIAPARIPAEVAERAQALAADAIRAFDGCGAVGVFGVEMFVDKDMALVVNEIAPRPHNSGHYTIEACYTSQFENHLRAVLGLPLGDCSLKVGGAVMVNILGSGTSLDATWQPFARALSLNGASLHWYGKSAVKQGRKMGHITFTAASLATALSISEQVTQPNSESSNSSDSQPVVGIIMGSDSDLPTMKAAAQILEKFEVPFEVTIVSAHRTPARLVEYGNTARSRGLKVIIAAAGGAAHLPGMTAALTPLPVIGVPIPLKYLDGVDSLYSICQMPRGVPVATVAIGNSTNAALLAIRMLGVADDSLNTRMENYLRASEQEVLGKVDKLREIGWKAYGEN</sequence>
<feature type="domain" description="ATP-grasp" evidence="12">
    <location>
        <begin position="29"/>
        <end position="218"/>
    </location>
</feature>
<dbReference type="FunFam" id="3.30.470.20:FF:000037">
    <property type="entry name" value="Phosphoribosylaminoimidazole carboxylase, chloroplastic"/>
    <property type="match status" value="1"/>
</dbReference>
<dbReference type="Gene3D" id="3.40.50.1970">
    <property type="match status" value="1"/>
</dbReference>
<keyword evidence="5 11" id="KW-0547">Nucleotide-binding</keyword>
<dbReference type="GO" id="GO:0004638">
    <property type="term" value="F:phosphoribosylaminoimidazole carboxylase activity"/>
    <property type="evidence" value="ECO:0007669"/>
    <property type="project" value="UniProtKB-EC"/>
</dbReference>
<dbReference type="EC" id="4.1.1.21" evidence="4"/>
<comment type="similarity">
    <text evidence="3">In the C-terminal section; belongs to the AIR carboxylase family. Class I subfamily.</text>
</comment>
<keyword evidence="7" id="KW-0210">Decarboxylase</keyword>
<organism evidence="13 14">
    <name type="scientific">Sphaeroforma arctica JP610</name>
    <dbReference type="NCBI Taxonomy" id="667725"/>
    <lineage>
        <taxon>Eukaryota</taxon>
        <taxon>Ichthyosporea</taxon>
        <taxon>Ichthyophonida</taxon>
        <taxon>Sphaeroforma</taxon>
    </lineage>
</organism>
<dbReference type="RefSeq" id="XP_014155127.1">
    <property type="nucleotide sequence ID" value="XM_014299652.1"/>
</dbReference>
<gene>
    <name evidence="13" type="ORF">SARC_06437</name>
</gene>
<protein>
    <recommendedName>
        <fullName evidence="4">phosphoribosylaminoimidazole carboxylase</fullName>
        <ecNumber evidence="4">4.1.1.21</ecNumber>
    </recommendedName>
    <alternativeName>
        <fullName evidence="10">AIR carboxylase</fullName>
    </alternativeName>
</protein>
<evidence type="ECO:0000256" key="4">
    <source>
        <dbReference type="ARBA" id="ARBA00012329"/>
    </source>
</evidence>
<evidence type="ECO:0000256" key="8">
    <source>
        <dbReference type="ARBA" id="ARBA00022840"/>
    </source>
</evidence>
<dbReference type="GO" id="GO:0005524">
    <property type="term" value="F:ATP binding"/>
    <property type="evidence" value="ECO:0007669"/>
    <property type="project" value="UniProtKB-UniRule"/>
</dbReference>
<dbReference type="InterPro" id="IPR040686">
    <property type="entry name" value="PurK_C"/>
</dbReference>
<dbReference type="UniPathway" id="UPA00074">
    <property type="reaction ID" value="UER00130"/>
</dbReference>
<dbReference type="SUPFAM" id="SSF51246">
    <property type="entry name" value="Rudiment single hybrid motif"/>
    <property type="match status" value="1"/>
</dbReference>
<evidence type="ECO:0000256" key="7">
    <source>
        <dbReference type="ARBA" id="ARBA00022793"/>
    </source>
</evidence>
<dbReference type="InterPro" id="IPR011761">
    <property type="entry name" value="ATP-grasp"/>
</dbReference>
<keyword evidence="8 11" id="KW-0067">ATP-binding</keyword>
<dbReference type="NCBIfam" id="TIGR01161">
    <property type="entry name" value="purK"/>
    <property type="match status" value="1"/>
</dbReference>
<dbReference type="HAMAP" id="MF_01929">
    <property type="entry name" value="PurE_classI"/>
    <property type="match status" value="1"/>
</dbReference>
<dbReference type="Gene3D" id="3.30.470.20">
    <property type="entry name" value="ATP-grasp fold, B domain"/>
    <property type="match status" value="1"/>
</dbReference>
<keyword evidence="6" id="KW-0658">Purine biosynthesis</keyword>
<dbReference type="PROSITE" id="PS50975">
    <property type="entry name" value="ATP_GRASP"/>
    <property type="match status" value="1"/>
</dbReference>
<dbReference type="NCBIfam" id="TIGR01162">
    <property type="entry name" value="purE"/>
    <property type="match status" value="1"/>
</dbReference>
<dbReference type="InterPro" id="IPR011054">
    <property type="entry name" value="Rudment_hybrid_motif"/>
</dbReference>